<proteinExistence type="predicted"/>
<evidence type="ECO:0000313" key="1">
    <source>
        <dbReference type="EMBL" id="ORB02259.1"/>
    </source>
</evidence>
<sequence>MQPADERAGPDGRRNGTLAIGVSVGGVEALLRPGDGLPYAEQAILPSERLADNVSTGSDG</sequence>
<reference evidence="1 2" key="1">
    <citation type="submission" date="2017-02" db="EMBL/GenBank/DDBJ databases">
        <title>The new phylogeny of genus Mycobacterium.</title>
        <authorList>
            <person name="Tortoli E."/>
            <person name="Trovato A."/>
            <person name="Cirillo D.M."/>
        </authorList>
    </citation>
    <scope>NUCLEOTIDE SEQUENCE [LARGE SCALE GENOMIC DNA]</scope>
    <source>
        <strain evidence="1 2">DSM 44049</strain>
    </source>
</reference>
<comment type="caution">
    <text evidence="1">The sequence shown here is derived from an EMBL/GenBank/DDBJ whole genome shotgun (WGS) entry which is preliminary data.</text>
</comment>
<organism evidence="1 2">
    <name type="scientific">Mycobacterium intermedium</name>
    <dbReference type="NCBI Taxonomy" id="28445"/>
    <lineage>
        <taxon>Bacteria</taxon>
        <taxon>Bacillati</taxon>
        <taxon>Actinomycetota</taxon>
        <taxon>Actinomycetes</taxon>
        <taxon>Mycobacteriales</taxon>
        <taxon>Mycobacteriaceae</taxon>
        <taxon>Mycobacterium</taxon>
        <taxon>Mycobacterium simiae complex</taxon>
    </lineage>
</organism>
<name>A0A1E3SJY4_MYCIE</name>
<dbReference type="Proteomes" id="UP000192739">
    <property type="component" value="Unassembled WGS sequence"/>
</dbReference>
<evidence type="ECO:0000313" key="2">
    <source>
        <dbReference type="Proteomes" id="UP000192739"/>
    </source>
</evidence>
<gene>
    <name evidence="1" type="ORF">BST27_16710</name>
</gene>
<dbReference type="STRING" id="28445.BHQ20_04970"/>
<dbReference type="EMBL" id="MVHT01000045">
    <property type="protein sequence ID" value="ORB02259.1"/>
    <property type="molecule type" value="Genomic_DNA"/>
</dbReference>
<dbReference type="RefSeq" id="WP_069417985.1">
    <property type="nucleotide sequence ID" value="NZ_CBCRZH010000014.1"/>
</dbReference>
<dbReference type="AlphaFoldDB" id="A0A1E3SJY4"/>
<protein>
    <submittedName>
        <fullName evidence="1">Uncharacterized protein</fullName>
    </submittedName>
</protein>
<accession>A0A1E3SJY4</accession>
<keyword evidence="2" id="KW-1185">Reference proteome</keyword>